<dbReference type="GO" id="GO:0004527">
    <property type="term" value="F:exonuclease activity"/>
    <property type="evidence" value="ECO:0007669"/>
    <property type="project" value="UniProtKB-KW"/>
</dbReference>
<keyword evidence="3 5" id="KW-0269">Exonuclease</keyword>
<dbReference type="EMBL" id="JAOYEY010000011">
    <property type="protein sequence ID" value="MCV9884153.1"/>
    <property type="molecule type" value="Genomic_DNA"/>
</dbReference>
<comment type="caution">
    <text evidence="5">The sequence shown here is derived from an EMBL/GenBank/DDBJ whole genome shotgun (WGS) entry which is preliminary data.</text>
</comment>
<dbReference type="CDD" id="cd06133">
    <property type="entry name" value="ERI-1_3'hExo_like"/>
    <property type="match status" value="1"/>
</dbReference>
<dbReference type="RefSeq" id="WP_264141161.1">
    <property type="nucleotide sequence ID" value="NZ_JAOYEY010000011.1"/>
</dbReference>
<evidence type="ECO:0000259" key="4">
    <source>
        <dbReference type="SMART" id="SM00479"/>
    </source>
</evidence>
<evidence type="ECO:0000313" key="5">
    <source>
        <dbReference type="EMBL" id="MCV9884153.1"/>
    </source>
</evidence>
<dbReference type="InterPro" id="IPR051274">
    <property type="entry name" value="3-5_Exoribonuclease"/>
</dbReference>
<keyword evidence="6" id="KW-1185">Reference proteome</keyword>
<dbReference type="Gene3D" id="3.30.420.10">
    <property type="entry name" value="Ribonuclease H-like superfamily/Ribonuclease H"/>
    <property type="match status" value="1"/>
</dbReference>
<accession>A0ABT3DBF5</accession>
<dbReference type="InterPro" id="IPR013520">
    <property type="entry name" value="Ribonucl_H"/>
</dbReference>
<dbReference type="SUPFAM" id="SSF53098">
    <property type="entry name" value="Ribonuclease H-like"/>
    <property type="match status" value="1"/>
</dbReference>
<gene>
    <name evidence="5" type="ORF">OIH86_00455</name>
</gene>
<dbReference type="InterPro" id="IPR012337">
    <property type="entry name" value="RNaseH-like_sf"/>
</dbReference>
<evidence type="ECO:0000313" key="6">
    <source>
        <dbReference type="Proteomes" id="UP001526147"/>
    </source>
</evidence>
<keyword evidence="1" id="KW-0540">Nuclease</keyword>
<reference evidence="5 6" key="1">
    <citation type="submission" date="2022-10" db="EMBL/GenBank/DDBJ databases">
        <title>Draft genome assembly of moderately radiation resistant bacterium Metabacillus halosaccharovorans.</title>
        <authorList>
            <person name="Pal S."/>
            <person name="Gopinathan A."/>
        </authorList>
    </citation>
    <scope>NUCLEOTIDE SEQUENCE [LARGE SCALE GENOMIC DNA]</scope>
    <source>
        <strain evidence="5 6">VITHBRA001</strain>
    </source>
</reference>
<keyword evidence="2" id="KW-0378">Hydrolase</keyword>
<evidence type="ECO:0000256" key="3">
    <source>
        <dbReference type="ARBA" id="ARBA00022839"/>
    </source>
</evidence>
<dbReference type="PANTHER" id="PTHR23044:SF61">
    <property type="entry name" value="3'-5' EXORIBONUCLEASE 1-RELATED"/>
    <property type="match status" value="1"/>
</dbReference>
<dbReference type="InterPro" id="IPR047201">
    <property type="entry name" value="ERI-1_3'hExo-like"/>
</dbReference>
<proteinExistence type="predicted"/>
<name>A0ABT3DBF5_9BACI</name>
<dbReference type="Pfam" id="PF00929">
    <property type="entry name" value="RNase_T"/>
    <property type="match status" value="1"/>
</dbReference>
<dbReference type="InterPro" id="IPR036397">
    <property type="entry name" value="RNaseH_sf"/>
</dbReference>
<evidence type="ECO:0000256" key="2">
    <source>
        <dbReference type="ARBA" id="ARBA00022801"/>
    </source>
</evidence>
<dbReference type="SMART" id="SM00479">
    <property type="entry name" value="EXOIII"/>
    <property type="match status" value="1"/>
</dbReference>
<dbReference type="Proteomes" id="UP001526147">
    <property type="component" value="Unassembled WGS sequence"/>
</dbReference>
<organism evidence="5 6">
    <name type="scientific">Metabacillus halosaccharovorans</name>
    <dbReference type="NCBI Taxonomy" id="930124"/>
    <lineage>
        <taxon>Bacteria</taxon>
        <taxon>Bacillati</taxon>
        <taxon>Bacillota</taxon>
        <taxon>Bacilli</taxon>
        <taxon>Bacillales</taxon>
        <taxon>Bacillaceae</taxon>
        <taxon>Metabacillus</taxon>
    </lineage>
</organism>
<dbReference type="PANTHER" id="PTHR23044">
    <property type="entry name" value="3'-5' EXONUCLEASE ERI1-RELATED"/>
    <property type="match status" value="1"/>
</dbReference>
<evidence type="ECO:0000256" key="1">
    <source>
        <dbReference type="ARBA" id="ARBA00022722"/>
    </source>
</evidence>
<feature type="domain" description="Exonuclease" evidence="4">
    <location>
        <begin position="6"/>
        <end position="186"/>
    </location>
</feature>
<protein>
    <submittedName>
        <fullName evidence="5">Exonuclease domain-containing protein</fullName>
    </submittedName>
</protein>
<sequence>MADIKQFVFFDSEMLCSDTGMAFEEMEAIRLGAVKYELETEEVSYFDQFIRPQSTEPLTDFCKTLTGINDHDLTDAANFIEVFIEFLEWIGGIKKTKYFSWSPSDLFRLKMDAIRHEIPERTLKKIEQRYTDFQKVFTNRVTKNPVSVEDALNLYDLEFIGDMHNPMYDAFNTFRIFQTFMNEPIQSDLIMVQKIILEDTMPVTIKNVNDKIQYQLHNDAKQLTEQLRHTYRLRDMKKLLKPIRRTSLKYENLIFNRSGIFSESTIHHARCFLAFYQDFVQTCEEHIAYSSKTVILHEHLLRPIEQITLYEKAKITAS</sequence>